<keyword evidence="3" id="KW-1185">Reference proteome</keyword>
<dbReference type="AlphaFoldDB" id="A0ABF7QYQ1"/>
<evidence type="ECO:0000313" key="2">
    <source>
        <dbReference type="EMBL" id="ACI59464.1"/>
    </source>
</evidence>
<dbReference type="EMBL" id="CP001195">
    <property type="protein sequence ID" value="ACI59464.1"/>
    <property type="molecule type" value="Genomic_DNA"/>
</dbReference>
<accession>A0ABF7QYQ1</accession>
<keyword evidence="2" id="KW-0614">Plasmid</keyword>
<gene>
    <name evidence="2" type="ordered locus">Rleg2_6074</name>
</gene>
<proteinExistence type="predicted"/>
<dbReference type="InterPro" id="IPR013094">
    <property type="entry name" value="AB_hydrolase_3"/>
</dbReference>
<dbReference type="InterPro" id="IPR050466">
    <property type="entry name" value="Carboxylest/Gibb_receptor"/>
</dbReference>
<evidence type="ECO:0000313" key="3">
    <source>
        <dbReference type="Proteomes" id="UP000008330"/>
    </source>
</evidence>
<dbReference type="Proteomes" id="UP000008330">
    <property type="component" value="Plasmid pRLG203"/>
</dbReference>
<dbReference type="InterPro" id="IPR029058">
    <property type="entry name" value="AB_hydrolase_fold"/>
</dbReference>
<dbReference type="KEGG" id="rlt:Rleg2_6074"/>
<evidence type="ECO:0000259" key="1">
    <source>
        <dbReference type="Pfam" id="PF07859"/>
    </source>
</evidence>
<dbReference type="PANTHER" id="PTHR23024">
    <property type="entry name" value="ARYLACETAMIDE DEACETYLASE"/>
    <property type="match status" value="1"/>
</dbReference>
<organism evidence="2 3">
    <name type="scientific">Rhizobium leguminosarum bv. trifolii (strain WSM2304)</name>
    <dbReference type="NCBI Taxonomy" id="395492"/>
    <lineage>
        <taxon>Bacteria</taxon>
        <taxon>Pseudomonadati</taxon>
        <taxon>Pseudomonadota</taxon>
        <taxon>Alphaproteobacteria</taxon>
        <taxon>Hyphomicrobiales</taxon>
        <taxon>Rhizobiaceae</taxon>
        <taxon>Rhizobium/Agrobacterium group</taxon>
        <taxon>Rhizobium</taxon>
    </lineage>
</organism>
<geneLocation type="plasmid" evidence="2 3">
    <name>pRLG203</name>
</geneLocation>
<dbReference type="SUPFAM" id="SSF53474">
    <property type="entry name" value="alpha/beta-Hydrolases"/>
    <property type="match status" value="1"/>
</dbReference>
<dbReference type="PANTHER" id="PTHR23024:SF24">
    <property type="entry name" value="ALPHA_BETA HYDROLASE FOLD-3 DOMAIN-CONTAINING PROTEIN"/>
    <property type="match status" value="1"/>
</dbReference>
<feature type="domain" description="Alpha/beta hydrolase fold-3" evidence="1">
    <location>
        <begin position="74"/>
        <end position="120"/>
    </location>
</feature>
<reference evidence="2 3" key="1">
    <citation type="journal article" date="2010" name="Stand. Genomic Sci.">
        <title>Complete genome sequence of Rhizobium leguminosarum bv trifolii strain WSM2304, an effective microsymbiont of the South American clover Trifolium polymorphum.</title>
        <authorList>
            <person name="Reeve W."/>
            <person name="O'Hara G."/>
            <person name="Chain P."/>
            <person name="Ardley J."/>
            <person name="Brau L."/>
            <person name="Nandesena K."/>
            <person name="Tiwari R."/>
            <person name="Malfatti S."/>
            <person name="Kiss H."/>
            <person name="Lapidus A."/>
            <person name="Copeland A."/>
            <person name="Nolan M."/>
            <person name="Land M."/>
            <person name="Ivanova N."/>
            <person name="Mavromatis K."/>
            <person name="Markowitz V."/>
            <person name="Kyrpides N."/>
            <person name="Melino V."/>
            <person name="Denton M."/>
            <person name="Yates R."/>
            <person name="Howieson J."/>
        </authorList>
    </citation>
    <scope>NUCLEOTIDE SEQUENCE [LARGE SCALE GENOMIC DNA]</scope>
    <source>
        <strain evidence="2 3">WSM2304</strain>
    </source>
</reference>
<sequence length="127" mass="14149">MLQNLPREISLDVDHLPLEDALLRLRRTAFRTARFPVEAMSTDDIVPTQDLSIDGPHGGIPLRIYTPCRAAGVLVHFHGGGWVLGSIDGDEAYCQAIARRARCTVVSVDYRLALENRLQCRIRGFHG</sequence>
<dbReference type="Pfam" id="PF07859">
    <property type="entry name" value="Abhydrolase_3"/>
    <property type="match status" value="1"/>
</dbReference>
<name>A0ABF7QYQ1_RHILW</name>
<dbReference type="Gene3D" id="3.40.50.1820">
    <property type="entry name" value="alpha/beta hydrolase"/>
    <property type="match status" value="1"/>
</dbReference>
<protein>
    <submittedName>
        <fullName evidence="2">Esterase/lipase-like protein</fullName>
    </submittedName>
</protein>